<protein>
    <submittedName>
        <fullName evidence="1">Uncharacterized protein</fullName>
    </submittedName>
</protein>
<dbReference type="HOGENOM" id="CLU_2332770_0_0_6"/>
<name>C4LEW4_TOLAT</name>
<dbReference type="KEGG" id="tau:Tola_1520"/>
<reference evidence="2" key="1">
    <citation type="submission" date="2009-05" db="EMBL/GenBank/DDBJ databases">
        <title>Complete sequence of Tolumonas auensis DSM 9187.</title>
        <authorList>
            <consortium name="US DOE Joint Genome Institute"/>
            <person name="Lucas S."/>
            <person name="Copeland A."/>
            <person name="Lapidus A."/>
            <person name="Glavina del Rio T."/>
            <person name="Tice H."/>
            <person name="Bruce D."/>
            <person name="Goodwin L."/>
            <person name="Pitluck S."/>
            <person name="Chertkov O."/>
            <person name="Brettin T."/>
            <person name="Detter J.C."/>
            <person name="Han C."/>
            <person name="Larimer F."/>
            <person name="Land M."/>
            <person name="Hauser L."/>
            <person name="Kyrpides N."/>
            <person name="Mikhailova N."/>
            <person name="Spring S."/>
            <person name="Beller H."/>
        </authorList>
    </citation>
    <scope>NUCLEOTIDE SEQUENCE [LARGE SCALE GENOMIC DNA]</scope>
    <source>
        <strain evidence="2">DSM 9187 / TA4</strain>
    </source>
</reference>
<proteinExistence type="predicted"/>
<organism evidence="1 2">
    <name type="scientific">Tolumonas auensis (strain DSM 9187 / NBRC 110442 / TA 4)</name>
    <dbReference type="NCBI Taxonomy" id="595494"/>
    <lineage>
        <taxon>Bacteria</taxon>
        <taxon>Pseudomonadati</taxon>
        <taxon>Pseudomonadota</taxon>
        <taxon>Gammaproteobacteria</taxon>
        <taxon>Aeromonadales</taxon>
        <taxon>Aeromonadaceae</taxon>
        <taxon>Tolumonas</taxon>
    </lineage>
</organism>
<evidence type="ECO:0000313" key="1">
    <source>
        <dbReference type="EMBL" id="ACQ93131.1"/>
    </source>
</evidence>
<accession>C4LEW4</accession>
<reference evidence="1 2" key="2">
    <citation type="journal article" date="2011" name="Stand. Genomic Sci.">
        <title>Complete genome sequence of Tolumonas auensis type strain (TA 4).</title>
        <authorList>
            <person name="Chertkov O."/>
            <person name="Copeland A."/>
            <person name="Lucas S."/>
            <person name="Lapidus A."/>
            <person name="Berry K.W."/>
            <person name="Detter J.C."/>
            <person name="Del Rio T.G."/>
            <person name="Hammon N."/>
            <person name="Dalin E."/>
            <person name="Tice H."/>
            <person name="Pitluck S."/>
            <person name="Richardson P."/>
            <person name="Bruce D."/>
            <person name="Goodwin L."/>
            <person name="Han C."/>
            <person name="Tapia R."/>
            <person name="Saunders E."/>
            <person name="Schmutz J."/>
            <person name="Brettin T."/>
            <person name="Larimer F."/>
            <person name="Land M."/>
            <person name="Hauser L."/>
            <person name="Spring S."/>
            <person name="Rohde M."/>
            <person name="Kyrpides N.C."/>
            <person name="Ivanova N."/>
            <person name="Goker M."/>
            <person name="Beller H.R."/>
            <person name="Klenk H.P."/>
            <person name="Woyke T."/>
        </authorList>
    </citation>
    <scope>NUCLEOTIDE SEQUENCE [LARGE SCALE GENOMIC DNA]</scope>
    <source>
        <strain evidence="2">DSM 9187 / TA4</strain>
    </source>
</reference>
<dbReference type="Proteomes" id="UP000009073">
    <property type="component" value="Chromosome"/>
</dbReference>
<keyword evidence="2" id="KW-1185">Reference proteome</keyword>
<sequence length="98" mass="11330">MYINHCTAAIIHWMRQEKQISVDDLVCDALFDEFSQSEILKSLSWLLEQKLIQCTEAPTDEVPYLLVLGGVEYSEKNWSLTERAYMVSLDADLMVIDQ</sequence>
<dbReference type="AlphaFoldDB" id="C4LEW4"/>
<evidence type="ECO:0000313" key="2">
    <source>
        <dbReference type="Proteomes" id="UP000009073"/>
    </source>
</evidence>
<dbReference type="EMBL" id="CP001616">
    <property type="protein sequence ID" value="ACQ93131.1"/>
    <property type="molecule type" value="Genomic_DNA"/>
</dbReference>
<gene>
    <name evidence="1" type="ordered locus">Tola_1520</name>
</gene>